<proteinExistence type="predicted"/>
<organism evidence="1">
    <name type="scientific">Cucumis melo</name>
    <name type="common">Muskmelon</name>
    <dbReference type="NCBI Taxonomy" id="3656"/>
    <lineage>
        <taxon>Eukaryota</taxon>
        <taxon>Viridiplantae</taxon>
        <taxon>Streptophyta</taxon>
        <taxon>Embryophyta</taxon>
        <taxon>Tracheophyta</taxon>
        <taxon>Spermatophyta</taxon>
        <taxon>Magnoliopsida</taxon>
        <taxon>eudicotyledons</taxon>
        <taxon>Gunneridae</taxon>
        <taxon>Pentapetalae</taxon>
        <taxon>rosids</taxon>
        <taxon>fabids</taxon>
        <taxon>Cucurbitales</taxon>
        <taxon>Cucurbitaceae</taxon>
        <taxon>Benincaseae</taxon>
        <taxon>Cucumis</taxon>
    </lineage>
</organism>
<dbReference type="EnsemblPlants" id="MELO3C022668.2.1">
    <property type="protein sequence ID" value="MELO3C022668.2.1"/>
    <property type="gene ID" value="MELO3C022668.2"/>
</dbReference>
<accession>A0A9I9DT17</accession>
<reference evidence="1" key="1">
    <citation type="submission" date="2023-03" db="UniProtKB">
        <authorList>
            <consortium name="EnsemblPlants"/>
        </authorList>
    </citation>
    <scope>IDENTIFICATION</scope>
</reference>
<dbReference type="AlphaFoldDB" id="A0A9I9DT17"/>
<dbReference type="Gramene" id="MELO3C022668.2.1">
    <property type="protein sequence ID" value="MELO3C022668.2.1"/>
    <property type="gene ID" value="MELO3C022668.2"/>
</dbReference>
<evidence type="ECO:0008006" key="2">
    <source>
        <dbReference type="Google" id="ProtNLM"/>
    </source>
</evidence>
<sequence>GCEEGPREEGKASGFLKLKVTAHDIKALVQEKKETRLKEQEELLNKVDKVTLSVDKGKPKRTQSEEICEEFKELEELSPLEDEVVKPSKKKRNVRINNKVLRKKFSKRLKEKEKKVLKMKKFKKKKR</sequence>
<name>A0A9I9DT17_CUCME</name>
<evidence type="ECO:0000313" key="1">
    <source>
        <dbReference type="EnsemblPlants" id="MELO3C022668.2.1"/>
    </source>
</evidence>
<protein>
    <recommendedName>
        <fullName evidence="2">Protein MNN4-like</fullName>
    </recommendedName>
</protein>